<dbReference type="SMART" id="SM00989">
    <property type="entry name" value="V4R"/>
    <property type="match status" value="1"/>
</dbReference>
<dbReference type="Gene3D" id="3.30.1380.20">
    <property type="entry name" value="Trafficking protein particle complex subunit 3"/>
    <property type="match status" value="1"/>
</dbReference>
<evidence type="ECO:0000313" key="4">
    <source>
        <dbReference type="Proteomes" id="UP000266016"/>
    </source>
</evidence>
<dbReference type="InterPro" id="IPR024096">
    <property type="entry name" value="NO_sig/Golgi_transp_ligand-bd"/>
</dbReference>
<gene>
    <name evidence="3" type="ORF">D1953_03995</name>
</gene>
<dbReference type="InterPro" id="IPR004096">
    <property type="entry name" value="V4R"/>
</dbReference>
<dbReference type="EMBL" id="QWVS01000006">
    <property type="protein sequence ID" value="RID88425.1"/>
    <property type="molecule type" value="Genomic_DNA"/>
</dbReference>
<organism evidence="3 4">
    <name type="scientific">Peribacillus asahii</name>
    <dbReference type="NCBI Taxonomy" id="228899"/>
    <lineage>
        <taxon>Bacteria</taxon>
        <taxon>Bacillati</taxon>
        <taxon>Bacillota</taxon>
        <taxon>Bacilli</taxon>
        <taxon>Bacillales</taxon>
        <taxon>Bacillaceae</taxon>
        <taxon>Peribacillus</taxon>
    </lineage>
</organism>
<protein>
    <submittedName>
        <fullName evidence="3">PucR family transcriptional regulator</fullName>
    </submittedName>
</protein>
<dbReference type="Pfam" id="PF17853">
    <property type="entry name" value="GGDEF_2"/>
    <property type="match status" value="1"/>
</dbReference>
<dbReference type="InterPro" id="IPR010523">
    <property type="entry name" value="XylR_N"/>
</dbReference>
<dbReference type="Gene3D" id="1.10.10.2840">
    <property type="entry name" value="PucR C-terminal helix-turn-helix domain"/>
    <property type="match status" value="1"/>
</dbReference>
<dbReference type="Proteomes" id="UP000266016">
    <property type="component" value="Unassembled WGS sequence"/>
</dbReference>
<reference evidence="3 4" key="1">
    <citation type="submission" date="2018-08" db="EMBL/GenBank/DDBJ databases">
        <title>Bacillus jemisoniae sp. nov., Bacillus chryseoplanitiae sp. nov., Bacillus resnikiae sp. nov., and Bacillus frankliniae sp. nov., isolated from Viking spacecraft and associated surfaces.</title>
        <authorList>
            <person name="Seuylemezian A."/>
            <person name="Vaishampayan P."/>
        </authorList>
    </citation>
    <scope>NUCLEOTIDE SEQUENCE [LARGE SCALE GENOMIC DNA]</scope>
    <source>
        <strain evidence="3 4">MA001</strain>
    </source>
</reference>
<dbReference type="InterPro" id="IPR025736">
    <property type="entry name" value="PucR_C-HTH_dom"/>
</dbReference>
<name>A0A398BDZ4_9BACI</name>
<dbReference type="PANTHER" id="PTHR33744">
    <property type="entry name" value="CARBOHYDRATE DIACID REGULATOR"/>
    <property type="match status" value="1"/>
</dbReference>
<accession>A0A398BDZ4</accession>
<evidence type="ECO:0000313" key="3">
    <source>
        <dbReference type="EMBL" id="RID88425.1"/>
    </source>
</evidence>
<dbReference type="Pfam" id="PF02830">
    <property type="entry name" value="V4R"/>
    <property type="match status" value="1"/>
</dbReference>
<dbReference type="Pfam" id="PF06505">
    <property type="entry name" value="XylR_N"/>
    <property type="match status" value="1"/>
</dbReference>
<dbReference type="SUPFAM" id="SSF111126">
    <property type="entry name" value="Ligand-binding domain in the NO signalling and Golgi transport"/>
    <property type="match status" value="1"/>
</dbReference>
<comment type="similarity">
    <text evidence="1">Belongs to the CdaR family.</text>
</comment>
<dbReference type="Pfam" id="PF13556">
    <property type="entry name" value="HTH_30"/>
    <property type="match status" value="1"/>
</dbReference>
<dbReference type="PANTHER" id="PTHR33744:SF1">
    <property type="entry name" value="DNA-BINDING TRANSCRIPTIONAL ACTIVATOR ADER"/>
    <property type="match status" value="1"/>
</dbReference>
<dbReference type="AlphaFoldDB" id="A0A398BDZ4"/>
<evidence type="ECO:0000256" key="1">
    <source>
        <dbReference type="ARBA" id="ARBA00006754"/>
    </source>
</evidence>
<keyword evidence="4" id="KW-1185">Reference proteome</keyword>
<sequence>MNQQLILNNILQVYQKDELLYTGNERALLIPTKGFGILQRDLIKNIGIDRMKSFYFNYGWSLGEEDAKNVIDNPSLSIKEKILYAPQYHAAQGHVKPEIFEQHLEFDDNGKVISFRYKGKWEKSYEAEQHIHHLGYSNSPVCYTLTGYASGNVSFLLGEKVLIKEIQCEGQGAPCCLWEGRLLSDWEQGDEEQLFYYKEFPIIKELEQTNEKLMIEKNNLSMVTKLHMDLSAEIIKGNNLNTILEIVNKRIQKPVVAEDVHHQIQSIAGFTPEFYTPLQNDFINYIKNNSAITKTIVIHSEDVTRLASPIFLQDKLVGYCSFFYKGSKIMPNEIDFMIIGRVASICSMFLFHEKAKLESVERIKGHFLEEIINGQSRQDIMKKAIFLQLNLSGDYYAIFLQYALRNLAQQNELTLHEQIFENVSTYFLEKNINLLIGQRHDSLLILLPVNQLDNKKLEHIISGLLSYMRRKVRNSQVLAGISSKYSNIVDAKEAFEEARTAVRLSTKEAPVTTFHELGILGILINVDNKPAIRKIIKMTLGCLYENINPSKIELIETLYNFLVNGGNLEQTAQNLALSISGLRYRLNKITNLLGCELRDPELQFQLLLSIKALKIVEPKWNEV</sequence>
<dbReference type="InterPro" id="IPR042070">
    <property type="entry name" value="PucR_C-HTH_sf"/>
</dbReference>
<comment type="caution">
    <text evidence="3">The sequence shown here is derived from an EMBL/GenBank/DDBJ whole genome shotgun (WGS) entry which is preliminary data.</text>
</comment>
<evidence type="ECO:0000259" key="2">
    <source>
        <dbReference type="SMART" id="SM00989"/>
    </source>
</evidence>
<proteinExistence type="inferred from homology"/>
<dbReference type="InterPro" id="IPR051448">
    <property type="entry name" value="CdaR-like_regulators"/>
</dbReference>
<dbReference type="InterPro" id="IPR041522">
    <property type="entry name" value="CdaR_GGDEF"/>
</dbReference>
<dbReference type="RefSeq" id="WP_119115877.1">
    <property type="nucleotide sequence ID" value="NZ_QWVS01000006.1"/>
</dbReference>
<feature type="domain" description="4-vinyl reductase 4VR" evidence="2">
    <location>
        <begin position="120"/>
        <end position="182"/>
    </location>
</feature>